<feature type="signal peptide" evidence="1">
    <location>
        <begin position="1"/>
        <end position="21"/>
    </location>
</feature>
<dbReference type="Pfam" id="PF13670">
    <property type="entry name" value="PepSY_2"/>
    <property type="match status" value="1"/>
</dbReference>
<evidence type="ECO:0000313" key="3">
    <source>
        <dbReference type="EMBL" id="KKB75866.1"/>
    </source>
</evidence>
<dbReference type="PATRIC" id="fig|361041.3.peg.3232"/>
<dbReference type="AlphaFoldDB" id="A0A0F5L0A9"/>
<evidence type="ECO:0000256" key="1">
    <source>
        <dbReference type="SAM" id="SignalP"/>
    </source>
</evidence>
<dbReference type="Proteomes" id="UP000033514">
    <property type="component" value="Unassembled WGS sequence"/>
</dbReference>
<evidence type="ECO:0000259" key="2">
    <source>
        <dbReference type="Pfam" id="PF13670"/>
    </source>
</evidence>
<organism evidence="3 4">
    <name type="scientific">Devosia soli</name>
    <dbReference type="NCBI Taxonomy" id="361041"/>
    <lineage>
        <taxon>Bacteria</taxon>
        <taxon>Pseudomonadati</taxon>
        <taxon>Pseudomonadota</taxon>
        <taxon>Alphaproteobacteria</taxon>
        <taxon>Hyphomicrobiales</taxon>
        <taxon>Devosiaceae</taxon>
        <taxon>Devosia</taxon>
    </lineage>
</organism>
<feature type="chain" id="PRO_5002491457" evidence="1">
    <location>
        <begin position="22"/>
        <end position="90"/>
    </location>
</feature>
<accession>A0A0F5L0A9</accession>
<reference evidence="3 4" key="1">
    <citation type="submission" date="2015-03" db="EMBL/GenBank/DDBJ databases">
        <authorList>
            <person name="Hassan Y.I."/>
            <person name="Lepp D."/>
            <person name="Zhou T."/>
        </authorList>
    </citation>
    <scope>NUCLEOTIDE SEQUENCE [LARGE SCALE GENOMIC DNA]</scope>
    <source>
        <strain evidence="3 4">GH2-10</strain>
    </source>
</reference>
<dbReference type="EMBL" id="LAJG01000048">
    <property type="protein sequence ID" value="KKB75866.1"/>
    <property type="molecule type" value="Genomic_DNA"/>
</dbReference>
<dbReference type="RefSeq" id="WP_046144684.1">
    <property type="nucleotide sequence ID" value="NZ_LAJG01000048.1"/>
</dbReference>
<evidence type="ECO:0000313" key="4">
    <source>
        <dbReference type="Proteomes" id="UP000033514"/>
    </source>
</evidence>
<dbReference type="STRING" id="361041.VW35_19080"/>
<dbReference type="OrthoDB" id="7365433at2"/>
<keyword evidence="4" id="KW-1185">Reference proteome</keyword>
<proteinExistence type="predicted"/>
<comment type="caution">
    <text evidence="3">The sequence shown here is derived from an EMBL/GenBank/DDBJ whole genome shotgun (WGS) entry which is preliminary data.</text>
</comment>
<name>A0A0F5L0A9_9HYPH</name>
<dbReference type="InterPro" id="IPR025711">
    <property type="entry name" value="PepSY"/>
</dbReference>
<sequence length="90" mass="9780">MILKTALVLALVALTPAVAMASPACTTEPQDKWMSQDAMKAKVAELGYTIKTFQVSGNCYEIYGFTKDNKRAEVYFNPVTGDVVEAEIDG</sequence>
<keyword evidence="1" id="KW-0732">Signal</keyword>
<gene>
    <name evidence="3" type="ORF">VW35_19080</name>
</gene>
<feature type="domain" description="PepSY" evidence="2">
    <location>
        <begin position="6"/>
        <end position="86"/>
    </location>
</feature>
<protein>
    <submittedName>
        <fullName evidence="3">Signal peptide protein</fullName>
    </submittedName>
</protein>